<dbReference type="VEuPathDB" id="FungiDB:SPPG_07632"/>
<dbReference type="OrthoDB" id="10300714at2759"/>
<protein>
    <submittedName>
        <fullName evidence="2">Uncharacterized protein</fullName>
    </submittedName>
</protein>
<keyword evidence="3" id="KW-1185">Reference proteome</keyword>
<evidence type="ECO:0000313" key="2">
    <source>
        <dbReference type="EMBL" id="KNC97245.1"/>
    </source>
</evidence>
<organism evidence="2 3">
    <name type="scientific">Spizellomyces punctatus (strain DAOM BR117)</name>
    <dbReference type="NCBI Taxonomy" id="645134"/>
    <lineage>
        <taxon>Eukaryota</taxon>
        <taxon>Fungi</taxon>
        <taxon>Fungi incertae sedis</taxon>
        <taxon>Chytridiomycota</taxon>
        <taxon>Chytridiomycota incertae sedis</taxon>
        <taxon>Chytridiomycetes</taxon>
        <taxon>Spizellomycetales</taxon>
        <taxon>Spizellomycetaceae</taxon>
        <taxon>Spizellomyces</taxon>
    </lineage>
</organism>
<evidence type="ECO:0000313" key="3">
    <source>
        <dbReference type="Proteomes" id="UP000053201"/>
    </source>
</evidence>
<reference evidence="2 3" key="1">
    <citation type="submission" date="2009-08" db="EMBL/GenBank/DDBJ databases">
        <title>The Genome Sequence of Spizellomyces punctatus strain DAOM BR117.</title>
        <authorList>
            <consortium name="The Broad Institute Genome Sequencing Platform"/>
            <person name="Russ C."/>
            <person name="Cuomo C."/>
            <person name="Shea T."/>
            <person name="Young S.K."/>
            <person name="Zeng Q."/>
            <person name="Koehrsen M."/>
            <person name="Haas B."/>
            <person name="Borodovsky M."/>
            <person name="Guigo R."/>
            <person name="Alvarado L."/>
            <person name="Berlin A."/>
            <person name="Bochicchio J."/>
            <person name="Borenstein D."/>
            <person name="Chapman S."/>
            <person name="Chen Z."/>
            <person name="Engels R."/>
            <person name="Freedman E."/>
            <person name="Gellesch M."/>
            <person name="Goldberg J."/>
            <person name="Griggs A."/>
            <person name="Gujja S."/>
            <person name="Heiman D."/>
            <person name="Hepburn T."/>
            <person name="Howarth C."/>
            <person name="Jen D."/>
            <person name="Larson L."/>
            <person name="Lewis B."/>
            <person name="Mehta T."/>
            <person name="Park D."/>
            <person name="Pearson M."/>
            <person name="Roberts A."/>
            <person name="Saif S."/>
            <person name="Shenoy N."/>
            <person name="Sisk P."/>
            <person name="Stolte C."/>
            <person name="Sykes S."/>
            <person name="Thomson T."/>
            <person name="Walk T."/>
            <person name="White J."/>
            <person name="Yandava C."/>
            <person name="Burger G."/>
            <person name="Gray M.W."/>
            <person name="Holland P.W.H."/>
            <person name="King N."/>
            <person name="Lang F.B.F."/>
            <person name="Roger A.J."/>
            <person name="Ruiz-Trillo I."/>
            <person name="Lander E."/>
            <person name="Nusbaum C."/>
        </authorList>
    </citation>
    <scope>NUCLEOTIDE SEQUENCE [LARGE SCALE GENOMIC DNA]</scope>
    <source>
        <strain evidence="2 3">DAOM BR117</strain>
    </source>
</reference>
<dbReference type="EMBL" id="KQ257465">
    <property type="protein sequence ID" value="KNC97245.1"/>
    <property type="molecule type" value="Genomic_DNA"/>
</dbReference>
<dbReference type="Proteomes" id="UP000053201">
    <property type="component" value="Unassembled WGS sequence"/>
</dbReference>
<dbReference type="GeneID" id="27690835"/>
<gene>
    <name evidence="2" type="ORF">SPPG_07632</name>
</gene>
<accession>A0A0L0H6V8</accession>
<sequence>MAGMVSSGLMDSSQGNERLACKRVRSEYSTQAEPDIELRSLWTPPPSPIATVATICPIAHKMWFTTPTEDLNRKRSLDGESTQPLPAPSTVDLMDVDLQPRPALSILTQCFNHVRTTTSSPTLLTLLDDLLRPSLASWRAHFNLLFLTEIRHAHPEPSNVTTTGIFHLVHYLEDMKTLQATWQAAAGHWAWLSGAITVGRTCGSWTLYHKVIQQLVVYWLEQEGMVHAVNEYRALT</sequence>
<dbReference type="AlphaFoldDB" id="A0A0L0H6V8"/>
<dbReference type="RefSeq" id="XP_016605285.1">
    <property type="nucleotide sequence ID" value="XM_016755794.1"/>
</dbReference>
<proteinExistence type="predicted"/>
<dbReference type="InParanoid" id="A0A0L0H6V8"/>
<name>A0A0L0H6V8_SPIPD</name>
<evidence type="ECO:0000256" key="1">
    <source>
        <dbReference type="SAM" id="MobiDB-lite"/>
    </source>
</evidence>
<feature type="region of interest" description="Disordered" evidence="1">
    <location>
        <begin position="73"/>
        <end position="92"/>
    </location>
</feature>